<keyword evidence="9 12" id="KW-0472">Membrane</keyword>
<dbReference type="GO" id="GO:0005886">
    <property type="term" value="C:plasma membrane"/>
    <property type="evidence" value="ECO:0007669"/>
    <property type="project" value="UniProtKB-SubCell"/>
</dbReference>
<dbReference type="Pfam" id="PF01148">
    <property type="entry name" value="CTP_transf_1"/>
    <property type="match status" value="1"/>
</dbReference>
<evidence type="ECO:0008006" key="14">
    <source>
        <dbReference type="Google" id="ProtNLM"/>
    </source>
</evidence>
<evidence type="ECO:0000256" key="2">
    <source>
        <dbReference type="ARBA" id="ARBA00022475"/>
    </source>
</evidence>
<dbReference type="PANTHER" id="PTHR46382">
    <property type="entry name" value="PHOSPHATIDATE CYTIDYLYLTRANSFERASE"/>
    <property type="match status" value="1"/>
</dbReference>
<protein>
    <recommendedName>
        <fullName evidence="14">Phosphatidate cytidylyltransferase</fullName>
    </recommendedName>
</protein>
<evidence type="ECO:0000256" key="12">
    <source>
        <dbReference type="SAM" id="Phobius"/>
    </source>
</evidence>
<accession>X1ABG8</accession>
<feature type="transmembrane region" description="Helical" evidence="12">
    <location>
        <begin position="77"/>
        <end position="96"/>
    </location>
</feature>
<dbReference type="GO" id="GO:0016024">
    <property type="term" value="P:CDP-diacylglycerol biosynthetic process"/>
    <property type="evidence" value="ECO:0007669"/>
    <property type="project" value="TreeGrafter"/>
</dbReference>
<dbReference type="PANTHER" id="PTHR46382:SF1">
    <property type="entry name" value="PHOSPHATIDATE CYTIDYLYLTRANSFERASE"/>
    <property type="match status" value="1"/>
</dbReference>
<feature type="non-terminal residue" evidence="13">
    <location>
        <position position="1"/>
    </location>
</feature>
<proteinExistence type="predicted"/>
<feature type="transmembrane region" description="Helical" evidence="12">
    <location>
        <begin position="52"/>
        <end position="71"/>
    </location>
</feature>
<evidence type="ECO:0000256" key="10">
    <source>
        <dbReference type="ARBA" id="ARBA00023209"/>
    </source>
</evidence>
<keyword evidence="11" id="KW-1208">Phospholipid metabolism</keyword>
<evidence type="ECO:0000256" key="11">
    <source>
        <dbReference type="ARBA" id="ARBA00023264"/>
    </source>
</evidence>
<evidence type="ECO:0000256" key="9">
    <source>
        <dbReference type="ARBA" id="ARBA00023136"/>
    </source>
</evidence>
<keyword evidence="4" id="KW-0808">Transferase</keyword>
<sequence length="141" mass="15677">SLSKLNYYYDPTPVIGIMLLVFFNDAGSYCVGKLCGKTKLYPKISPNKTWEGSIGGAVVSFLVYFPVRYYLICFTNTQWTVILVISVICGTVGDLIESMFKRNLNIKDSGKVLPGHGGILDRCDGLLFSIPLIYTYIIITL</sequence>
<keyword evidence="2" id="KW-1003">Cell membrane</keyword>
<organism evidence="13">
    <name type="scientific">marine sediment metagenome</name>
    <dbReference type="NCBI Taxonomy" id="412755"/>
    <lineage>
        <taxon>unclassified sequences</taxon>
        <taxon>metagenomes</taxon>
        <taxon>ecological metagenomes</taxon>
    </lineage>
</organism>
<name>X1ABG8_9ZZZZ</name>
<keyword evidence="10" id="KW-0594">Phospholipid biosynthesis</keyword>
<keyword evidence="8" id="KW-0443">Lipid metabolism</keyword>
<evidence type="ECO:0000256" key="5">
    <source>
        <dbReference type="ARBA" id="ARBA00022692"/>
    </source>
</evidence>
<evidence type="ECO:0000256" key="7">
    <source>
        <dbReference type="ARBA" id="ARBA00022989"/>
    </source>
</evidence>
<gene>
    <name evidence="13" type="ORF">S01H4_27737</name>
</gene>
<evidence type="ECO:0000313" key="13">
    <source>
        <dbReference type="EMBL" id="GAG79199.1"/>
    </source>
</evidence>
<feature type="transmembrane region" description="Helical" evidence="12">
    <location>
        <begin position="12"/>
        <end position="31"/>
    </location>
</feature>
<evidence type="ECO:0000256" key="6">
    <source>
        <dbReference type="ARBA" id="ARBA00022695"/>
    </source>
</evidence>
<evidence type="ECO:0000256" key="1">
    <source>
        <dbReference type="ARBA" id="ARBA00004651"/>
    </source>
</evidence>
<keyword evidence="7 12" id="KW-1133">Transmembrane helix</keyword>
<keyword evidence="6" id="KW-0548">Nucleotidyltransferase</keyword>
<keyword evidence="3" id="KW-0444">Lipid biosynthesis</keyword>
<comment type="caution">
    <text evidence="13">The sequence shown here is derived from an EMBL/GenBank/DDBJ whole genome shotgun (WGS) entry which is preliminary data.</text>
</comment>
<evidence type="ECO:0000256" key="4">
    <source>
        <dbReference type="ARBA" id="ARBA00022679"/>
    </source>
</evidence>
<evidence type="ECO:0000256" key="3">
    <source>
        <dbReference type="ARBA" id="ARBA00022516"/>
    </source>
</evidence>
<keyword evidence="5 12" id="KW-0812">Transmembrane</keyword>
<dbReference type="EMBL" id="BART01013621">
    <property type="protein sequence ID" value="GAG79199.1"/>
    <property type="molecule type" value="Genomic_DNA"/>
</dbReference>
<dbReference type="AlphaFoldDB" id="X1ABG8"/>
<evidence type="ECO:0000256" key="8">
    <source>
        <dbReference type="ARBA" id="ARBA00023098"/>
    </source>
</evidence>
<reference evidence="13" key="1">
    <citation type="journal article" date="2014" name="Front. Microbiol.">
        <title>High frequency of phylogenetically diverse reductive dehalogenase-homologous genes in deep subseafloor sedimentary metagenomes.</title>
        <authorList>
            <person name="Kawai M."/>
            <person name="Futagami T."/>
            <person name="Toyoda A."/>
            <person name="Takaki Y."/>
            <person name="Nishi S."/>
            <person name="Hori S."/>
            <person name="Arai W."/>
            <person name="Tsubouchi T."/>
            <person name="Morono Y."/>
            <person name="Uchiyama I."/>
            <person name="Ito T."/>
            <person name="Fujiyama A."/>
            <person name="Inagaki F."/>
            <person name="Takami H."/>
        </authorList>
    </citation>
    <scope>NUCLEOTIDE SEQUENCE</scope>
    <source>
        <strain evidence="13">Expedition CK06-06</strain>
    </source>
</reference>
<dbReference type="GO" id="GO:0004605">
    <property type="term" value="F:phosphatidate cytidylyltransferase activity"/>
    <property type="evidence" value="ECO:0007669"/>
    <property type="project" value="TreeGrafter"/>
</dbReference>
<comment type="subcellular location">
    <subcellularLocation>
        <location evidence="1">Cell membrane</location>
        <topology evidence="1">Multi-pass membrane protein</topology>
    </subcellularLocation>
</comment>